<evidence type="ECO:0000256" key="3">
    <source>
        <dbReference type="ARBA" id="ARBA00022729"/>
    </source>
</evidence>
<evidence type="ECO:0000256" key="1">
    <source>
        <dbReference type="ARBA" id="ARBA00004418"/>
    </source>
</evidence>
<keyword evidence="4" id="KW-0574">Periplasm</keyword>
<gene>
    <name evidence="6" type="ORF">GM51_11450</name>
</gene>
<feature type="domain" description="AlgX/AlgJ SGNH hydrolase-like" evidence="5">
    <location>
        <begin position="93"/>
        <end position="258"/>
    </location>
</feature>
<evidence type="ECO:0000313" key="6">
    <source>
        <dbReference type="EMBL" id="KGA16939.1"/>
    </source>
</evidence>
<proteinExistence type="predicted"/>
<dbReference type="GO" id="GO:0016740">
    <property type="term" value="F:transferase activity"/>
    <property type="evidence" value="ECO:0007669"/>
    <property type="project" value="UniProtKB-KW"/>
</dbReference>
<keyword evidence="3" id="KW-0732">Signal</keyword>
<protein>
    <recommendedName>
        <fullName evidence="5">AlgX/AlgJ SGNH hydrolase-like domain-containing protein</fullName>
    </recommendedName>
</protein>
<sequence>MKIGRLATAGLAFLLFFGPVLAYASGRRGAPVENRPATDFSELSVSWDSFSTLSKFIADRIPFRSRAIKSDGWIDQHVFQEDPAFGGGAVPRVIHGEEGVLFLADDFDFPCTSEITPTETVDNLSQFAHLIEDSGRKVIMTFAPNKSTLHQDLLPSSASSRECWQTFTNDFYRALSTSDMPGYIDLRSALEKEIANTREYLFYRKDSHWDNAGVTTAIRQVVQQVKPEIWKQSQVLYKGVETYYGDLLKLEGQSDSDEAPRYIIKRPEITPGPTTDFRPGDNIIVYQHYMNTGPVGELIEGKTLLLTDSFGVRAIPSIVPYFADLTVMHFDVDTSLSYIPMIQDADTVWIFEAERLASVHGKFIEGNPIFLEALSQALSTPLRDK</sequence>
<name>A0A094Q4I6_9ZZZZ</name>
<reference evidence="6" key="1">
    <citation type="submission" date="2014-06" db="EMBL/GenBank/DDBJ databases">
        <title>Key roles for freshwater Actinobacteria revealed by deep metagenomic sequencing.</title>
        <authorList>
            <person name="Ghai R."/>
            <person name="Mizuno C.M."/>
            <person name="Picazo A."/>
            <person name="Camacho A."/>
            <person name="Rodriguez-Valera F."/>
        </authorList>
    </citation>
    <scope>NUCLEOTIDE SEQUENCE</scope>
</reference>
<organism evidence="6">
    <name type="scientific">freshwater metagenome</name>
    <dbReference type="NCBI Taxonomy" id="449393"/>
    <lineage>
        <taxon>unclassified sequences</taxon>
        <taxon>metagenomes</taxon>
        <taxon>ecological metagenomes</taxon>
    </lineage>
</organism>
<dbReference type="EMBL" id="JNSL01000072">
    <property type="protein sequence ID" value="KGA16939.1"/>
    <property type="molecule type" value="Genomic_DNA"/>
</dbReference>
<comment type="caution">
    <text evidence="6">The sequence shown here is derived from an EMBL/GenBank/DDBJ whole genome shotgun (WGS) entry which is preliminary data.</text>
</comment>
<dbReference type="AlphaFoldDB" id="A0A094Q4I6"/>
<accession>A0A094Q4I6</accession>
<dbReference type="Pfam" id="PF16822">
    <property type="entry name" value="ALGX"/>
    <property type="match status" value="1"/>
</dbReference>
<evidence type="ECO:0000256" key="2">
    <source>
        <dbReference type="ARBA" id="ARBA00022679"/>
    </source>
</evidence>
<comment type="subcellular location">
    <subcellularLocation>
        <location evidence="1">Periplasm</location>
    </subcellularLocation>
</comment>
<dbReference type="GO" id="GO:0042597">
    <property type="term" value="C:periplasmic space"/>
    <property type="evidence" value="ECO:0007669"/>
    <property type="project" value="UniProtKB-SubCell"/>
</dbReference>
<evidence type="ECO:0000259" key="5">
    <source>
        <dbReference type="Pfam" id="PF16822"/>
    </source>
</evidence>
<evidence type="ECO:0000256" key="4">
    <source>
        <dbReference type="ARBA" id="ARBA00022764"/>
    </source>
</evidence>
<keyword evidence="2" id="KW-0808">Transferase</keyword>
<dbReference type="InterPro" id="IPR031811">
    <property type="entry name" value="ALGX/ALGJ_SGNH-like"/>
</dbReference>